<dbReference type="EMBL" id="JAGIOL010000001">
    <property type="protein sequence ID" value="MBP2437828.1"/>
    <property type="molecule type" value="Genomic_DNA"/>
</dbReference>
<dbReference type="Proteomes" id="UP001519362">
    <property type="component" value="Unassembled WGS sequence"/>
</dbReference>
<gene>
    <name evidence="3" type="ORF">JOF34_002414</name>
</gene>
<evidence type="ECO:0000256" key="1">
    <source>
        <dbReference type="SAM" id="MobiDB-lite"/>
    </source>
</evidence>
<feature type="transmembrane region" description="Helical" evidence="2">
    <location>
        <begin position="125"/>
        <end position="146"/>
    </location>
</feature>
<comment type="caution">
    <text evidence="3">The sequence shown here is derived from an EMBL/GenBank/DDBJ whole genome shotgun (WGS) entry which is preliminary data.</text>
</comment>
<accession>A0ABS4ZLF1</accession>
<keyword evidence="4" id="KW-1185">Reference proteome</keyword>
<organism evidence="3 4">
    <name type="scientific">Microbacterium amylolyticum</name>
    <dbReference type="NCBI Taxonomy" id="936337"/>
    <lineage>
        <taxon>Bacteria</taxon>
        <taxon>Bacillati</taxon>
        <taxon>Actinomycetota</taxon>
        <taxon>Actinomycetes</taxon>
        <taxon>Micrococcales</taxon>
        <taxon>Microbacteriaceae</taxon>
        <taxon>Microbacterium</taxon>
    </lineage>
</organism>
<feature type="transmembrane region" description="Helical" evidence="2">
    <location>
        <begin position="388"/>
        <end position="408"/>
    </location>
</feature>
<protein>
    <submittedName>
        <fullName evidence="3">Uncharacterized protein</fullName>
    </submittedName>
</protein>
<evidence type="ECO:0000313" key="3">
    <source>
        <dbReference type="EMBL" id="MBP2437828.1"/>
    </source>
</evidence>
<dbReference type="RefSeq" id="WP_165132950.1">
    <property type="nucleotide sequence ID" value="NZ_CP049253.1"/>
</dbReference>
<proteinExistence type="predicted"/>
<keyword evidence="2" id="KW-0812">Transmembrane</keyword>
<evidence type="ECO:0000256" key="2">
    <source>
        <dbReference type="SAM" id="Phobius"/>
    </source>
</evidence>
<keyword evidence="2" id="KW-1133">Transmembrane helix</keyword>
<reference evidence="3 4" key="1">
    <citation type="submission" date="2021-03" db="EMBL/GenBank/DDBJ databases">
        <title>Sequencing the genomes of 1000 actinobacteria strains.</title>
        <authorList>
            <person name="Klenk H.-P."/>
        </authorList>
    </citation>
    <scope>NUCLEOTIDE SEQUENCE [LARGE SCALE GENOMIC DNA]</scope>
    <source>
        <strain evidence="3 4">DSM 24221</strain>
    </source>
</reference>
<evidence type="ECO:0000313" key="4">
    <source>
        <dbReference type="Proteomes" id="UP001519362"/>
    </source>
</evidence>
<feature type="transmembrane region" description="Helical" evidence="2">
    <location>
        <begin position="42"/>
        <end position="64"/>
    </location>
</feature>
<name>A0ABS4ZLF1_9MICO</name>
<sequence length="430" mass="47680">MSSPPDAENPATVDSFSGRAPSRAEIDDYARRHNVQAARRQGVIAAAYTAVAIVTRSFMTLARIGVGTRGVARVILGIIGGVSGLITLLAGLAFLVIAAILAVVVPGMIALELVFFLLFGENGSTLANSLLLTPLAVIVWGWVWWLSGHDIRQQRKDLRYGVRAENYARDNNLEYTRVRHPDRHLRGMLFQVGRPVVTEHRVRRTGRPSAEIARYTFDLSGDPNSPTLVTWGYATLRLPAALPHIVLDARGANNLLSTSLPGMWAPRTEQKLSLEGDFDRYFTLFCPRGYEADALYLFTPDVMTRLIDRAALYDVEIIDNQLFLYSKRHLARDDAASWQRADGALRAMAEKVEQWGRWRDDRRPHPAHPLQSAPAGPAEEGRRLTRSFPIGAAILAAGFVAIAGAIVWNDIAELFADTRQLFSWIGSLFR</sequence>
<feature type="region of interest" description="Disordered" evidence="1">
    <location>
        <begin position="358"/>
        <end position="380"/>
    </location>
</feature>
<keyword evidence="2" id="KW-0472">Membrane</keyword>
<feature type="transmembrane region" description="Helical" evidence="2">
    <location>
        <begin position="96"/>
        <end position="119"/>
    </location>
</feature>
<feature type="transmembrane region" description="Helical" evidence="2">
    <location>
        <begin position="70"/>
        <end position="89"/>
    </location>
</feature>